<name>E3JZ43_PUCGT</name>
<dbReference type="eggNOG" id="ENOG502SCRC">
    <property type="taxonomic scope" value="Eukaryota"/>
</dbReference>
<sequence length="614" mass="69434">MSDQEKILDVCAHLTRIKMTPKEFITGLLKKDHIELNYRRRTWGTTYGASSTIELVSEIAKIFHKKDAARHFWANFIQAEVKLVHYQDVVLLCRQEMESHSSGSFMSCQLVRRDFFGLAAKEARNHKLTTVERPMLYNVIHGILSHSDKEEGNAVHVDNPHDDSTCLQENTLTHDTNNSRGHMGNTPTDIGETVVEELVADAEAEVHLKSTSGSLEEVMSEFGGFSYSSKEDGPDGRQKKIKHIATVICSMLSFACNCRHNGLQLENSIRFYACGVSETVNEYLHYLGLTSHRKTAVHALRSLASEAADTIASLMALSNCLAPIMCIDNLDMEERIQLASVGKQNRMFHGTWGYIHIPSDNLMKTLDPNQLTLQSYHNALKDVDSLIIDPADFLPDNEAQDHYEKVFKSQIARVMYKYVARPADSKRKLPMDPPDIELISHEQPKIHMMKLMNESDNSAEGIGQVMEALRRQSRLEPGEFFGRFQLIDGDLGTAQIFNAIRSLRFPSKHCNHSLNNVSFTLGAAHTLWNIAHTILTHHFGNSKAMDDLGVWRYLQALGIPPEKVIQEKDFTKMLQYMEQVHEATLWYCLRGFAGDSDIQLECNCEPMLQSILLA</sequence>
<dbReference type="EMBL" id="DS178267">
    <property type="protein sequence ID" value="EFP77318.1"/>
    <property type="molecule type" value="Genomic_DNA"/>
</dbReference>
<dbReference type="GeneID" id="10537864"/>
<protein>
    <recommendedName>
        <fullName evidence="1">DUF6589 domain-containing protein</fullName>
    </recommendedName>
</protein>
<keyword evidence="3" id="KW-1185">Reference proteome</keyword>
<proteinExistence type="predicted"/>
<evidence type="ECO:0000259" key="1">
    <source>
        <dbReference type="Pfam" id="PF20231"/>
    </source>
</evidence>
<feature type="domain" description="DUF6589" evidence="1">
    <location>
        <begin position="389"/>
        <end position="599"/>
    </location>
</feature>
<dbReference type="OrthoDB" id="2497276at2759"/>
<dbReference type="InParanoid" id="E3JZ43"/>
<dbReference type="AlphaFoldDB" id="E3JZ43"/>
<accession>E3JZ43</accession>
<dbReference type="KEGG" id="pgr:PGTG_03274"/>
<dbReference type="HOGENOM" id="CLU_009176_0_1_1"/>
<organism evidence="2 3">
    <name type="scientific">Puccinia graminis f. sp. tritici (strain CRL 75-36-700-3 / race SCCL)</name>
    <name type="common">Black stem rust fungus</name>
    <dbReference type="NCBI Taxonomy" id="418459"/>
    <lineage>
        <taxon>Eukaryota</taxon>
        <taxon>Fungi</taxon>
        <taxon>Dikarya</taxon>
        <taxon>Basidiomycota</taxon>
        <taxon>Pucciniomycotina</taxon>
        <taxon>Pucciniomycetes</taxon>
        <taxon>Pucciniales</taxon>
        <taxon>Pucciniaceae</taxon>
        <taxon>Puccinia</taxon>
    </lineage>
</organism>
<dbReference type="RefSeq" id="XP_003321737.1">
    <property type="nucleotide sequence ID" value="XM_003321689.1"/>
</dbReference>
<evidence type="ECO:0000313" key="3">
    <source>
        <dbReference type="Proteomes" id="UP000008783"/>
    </source>
</evidence>
<evidence type="ECO:0000313" key="2">
    <source>
        <dbReference type="EMBL" id="EFP77318.1"/>
    </source>
</evidence>
<dbReference type="Proteomes" id="UP000008783">
    <property type="component" value="Unassembled WGS sequence"/>
</dbReference>
<reference evidence="3" key="2">
    <citation type="journal article" date="2011" name="Proc. Natl. Acad. Sci. U.S.A.">
        <title>Obligate biotrophy features unraveled by the genomic analysis of rust fungi.</title>
        <authorList>
            <person name="Duplessis S."/>
            <person name="Cuomo C.A."/>
            <person name="Lin Y.-C."/>
            <person name="Aerts A."/>
            <person name="Tisserant E."/>
            <person name="Veneault-Fourrey C."/>
            <person name="Joly D.L."/>
            <person name="Hacquard S."/>
            <person name="Amselem J."/>
            <person name="Cantarel B.L."/>
            <person name="Chiu R."/>
            <person name="Coutinho P.M."/>
            <person name="Feau N."/>
            <person name="Field M."/>
            <person name="Frey P."/>
            <person name="Gelhaye E."/>
            <person name="Goldberg J."/>
            <person name="Grabherr M.G."/>
            <person name="Kodira C.D."/>
            <person name="Kohler A."/>
            <person name="Kuees U."/>
            <person name="Lindquist E.A."/>
            <person name="Lucas S.M."/>
            <person name="Mago R."/>
            <person name="Mauceli E."/>
            <person name="Morin E."/>
            <person name="Murat C."/>
            <person name="Pangilinan J.L."/>
            <person name="Park R."/>
            <person name="Pearson M."/>
            <person name="Quesneville H."/>
            <person name="Rouhier N."/>
            <person name="Sakthikumar S."/>
            <person name="Salamov A.A."/>
            <person name="Schmutz J."/>
            <person name="Selles B."/>
            <person name="Shapiro H."/>
            <person name="Tanguay P."/>
            <person name="Tuskan G.A."/>
            <person name="Henrissat B."/>
            <person name="Van de Peer Y."/>
            <person name="Rouze P."/>
            <person name="Ellis J.G."/>
            <person name="Dodds P.N."/>
            <person name="Schein J.E."/>
            <person name="Zhong S."/>
            <person name="Hamelin R.C."/>
            <person name="Grigoriev I.V."/>
            <person name="Szabo L.J."/>
            <person name="Martin F."/>
        </authorList>
    </citation>
    <scope>NUCLEOTIDE SEQUENCE [LARGE SCALE GENOMIC DNA]</scope>
    <source>
        <strain evidence="3">CRL 75-36-700-3 / race SCCL</strain>
    </source>
</reference>
<dbReference type="Pfam" id="PF20231">
    <property type="entry name" value="DUF6589"/>
    <property type="match status" value="1"/>
</dbReference>
<reference key="1">
    <citation type="submission" date="2007-01" db="EMBL/GenBank/DDBJ databases">
        <title>The Genome Sequence of Puccinia graminis f. sp. tritici Strain CRL 75-36-700-3.</title>
        <authorList>
            <consortium name="The Broad Institute Genome Sequencing Platform"/>
            <person name="Birren B."/>
            <person name="Lander E."/>
            <person name="Galagan J."/>
            <person name="Nusbaum C."/>
            <person name="Devon K."/>
            <person name="Cuomo C."/>
            <person name="Jaffe D."/>
            <person name="Butler J."/>
            <person name="Alvarez P."/>
            <person name="Gnerre S."/>
            <person name="Grabherr M."/>
            <person name="Mauceli E."/>
            <person name="Brockman W."/>
            <person name="Young S."/>
            <person name="LaButti K."/>
            <person name="Sykes S."/>
            <person name="DeCaprio D."/>
            <person name="Crawford M."/>
            <person name="Koehrsen M."/>
            <person name="Engels R."/>
            <person name="Montgomery P."/>
            <person name="Pearson M."/>
            <person name="Howarth C."/>
            <person name="Larson L."/>
            <person name="White J."/>
            <person name="Zeng Q."/>
            <person name="Kodira C."/>
            <person name="Yandava C."/>
            <person name="Alvarado L."/>
            <person name="O'Leary S."/>
            <person name="Szabo L."/>
            <person name="Dean R."/>
            <person name="Schein J."/>
        </authorList>
    </citation>
    <scope>NUCLEOTIDE SEQUENCE</scope>
    <source>
        <strain>CRL 75-36-700-3</strain>
    </source>
</reference>
<gene>
    <name evidence="2" type="ORF">PGTG_03274</name>
</gene>
<dbReference type="VEuPathDB" id="FungiDB:PGTG_03274"/>
<dbReference type="InterPro" id="IPR046496">
    <property type="entry name" value="DUF6589"/>
</dbReference>